<dbReference type="AGR" id="WB:WBGene00013524"/>
<dbReference type="InParanoid" id="Q9NA57"/>
<dbReference type="EMBL" id="BX284604">
    <property type="protein sequence ID" value="CAB60540.1"/>
    <property type="molecule type" value="Genomic_DNA"/>
</dbReference>
<dbReference type="InterPro" id="IPR058721">
    <property type="entry name" value="NTF2_3"/>
</dbReference>
<name>Q9NA57_CAEEL</name>
<evidence type="ECO:0000313" key="4">
    <source>
        <dbReference type="WormBase" id="Y73F8A.15"/>
    </source>
</evidence>
<gene>
    <name evidence="2" type="ORF">CELE_Y73F8A.15</name>
    <name evidence="2 4" type="ORF">Y73F8A.15</name>
</gene>
<evidence type="ECO:0000313" key="2">
    <source>
        <dbReference type="EMBL" id="CAB60540.1"/>
    </source>
</evidence>
<evidence type="ECO:0000313" key="3">
    <source>
        <dbReference type="Proteomes" id="UP000001940"/>
    </source>
</evidence>
<reference evidence="2 3" key="1">
    <citation type="journal article" date="1998" name="Science">
        <title>Genome sequence of the nematode C. elegans: a platform for investigating biology.</title>
        <authorList>
            <consortium name="The C. elegans sequencing consortium"/>
            <person name="Sulson J.E."/>
            <person name="Waterston R."/>
        </authorList>
    </citation>
    <scope>NUCLEOTIDE SEQUENCE [LARGE SCALE GENOMIC DNA]</scope>
    <source>
        <strain evidence="2 3">Bristol N2</strain>
    </source>
</reference>
<keyword evidence="3" id="KW-1185">Reference proteome</keyword>
<dbReference type="Pfam" id="PF26530">
    <property type="entry name" value="NTF2_3"/>
    <property type="match status" value="1"/>
</dbReference>
<accession>Q9NA57</accession>
<dbReference type="HOGENOM" id="CLU_1950733_0_0_1"/>
<dbReference type="RefSeq" id="NP_502850.1">
    <property type="nucleotide sequence ID" value="NM_070449.1"/>
</dbReference>
<dbReference type="Proteomes" id="UP000001940">
    <property type="component" value="Chromosome IV"/>
</dbReference>
<evidence type="ECO:0000259" key="1">
    <source>
        <dbReference type="Pfam" id="PF26530"/>
    </source>
</evidence>
<dbReference type="UCSC" id="Y73F8A.15">
    <property type="organism name" value="c. elegans"/>
</dbReference>
<feature type="domain" description="NTF2-like" evidence="1">
    <location>
        <begin position="15"/>
        <end position="121"/>
    </location>
</feature>
<protein>
    <submittedName>
        <fullName evidence="2">DUF38 domain-containing protein</fullName>
    </submittedName>
</protein>
<dbReference type="SMR" id="Q9NA57"/>
<proteinExistence type="predicted"/>
<dbReference type="Bgee" id="WBGene00013524">
    <property type="expression patterns" value="Expressed in material anatomical entity and 2 other cell types or tissues"/>
</dbReference>
<dbReference type="KEGG" id="cel:CELE_Y73F8A.15"/>
<dbReference type="STRING" id="6239.Y73F8A.15.1"/>
<dbReference type="PhylomeDB" id="Q9NA57"/>
<dbReference type="GeneID" id="190677"/>
<dbReference type="AlphaFoldDB" id="Q9NA57"/>
<sequence length="122" mass="13774">MGLFASAPVDDGSMEIVRDFIQNMENDAQSSNKSAFADCFMDTFNFNVRGRIFTKALFVESYLTKPNPEPLILKSSIFTQGKNEIKFNVSHVVGPRTNIADFYLLREGEEGKWRLKSGIVIN</sequence>
<dbReference type="CTD" id="190677"/>
<dbReference type="WormBase" id="Y73F8A.15">
    <property type="protein sequence ID" value="CE22984"/>
    <property type="gene ID" value="WBGene00013524"/>
</dbReference>
<organism evidence="2 3">
    <name type="scientific">Caenorhabditis elegans</name>
    <dbReference type="NCBI Taxonomy" id="6239"/>
    <lineage>
        <taxon>Eukaryota</taxon>
        <taxon>Metazoa</taxon>
        <taxon>Ecdysozoa</taxon>
        <taxon>Nematoda</taxon>
        <taxon>Chromadorea</taxon>
        <taxon>Rhabditida</taxon>
        <taxon>Rhabditina</taxon>
        <taxon>Rhabditomorpha</taxon>
        <taxon>Rhabditoidea</taxon>
        <taxon>Rhabditidae</taxon>
        <taxon>Peloderinae</taxon>
        <taxon>Caenorhabditis</taxon>
    </lineage>
</organism>
<dbReference type="PaxDb" id="6239-Y73F8A.15"/>